<dbReference type="AlphaFoldDB" id="A0A8D8TCW8"/>
<sequence length="207" mass="23285">MAPLCFICDSSLEGGTSIATVQARGIASLIEASKKRKDGKKAFLRNKTTVEVHENCRKLYINERMILAHLKRVQEGGGRPSCSQTVTRASESPISVHPFKFKTHCLICGEAITKEFIAAESKRAVSEQNTVYVVRQLEMKTTLMNAARARNDKYGRDLIDRIEHVQDLVAADGQYHIKCFKGLYARPKVEEPKRRGPFVMEIDNAME</sequence>
<organism evidence="1">
    <name type="scientific">Cacopsylla melanoneura</name>
    <dbReference type="NCBI Taxonomy" id="428564"/>
    <lineage>
        <taxon>Eukaryota</taxon>
        <taxon>Metazoa</taxon>
        <taxon>Ecdysozoa</taxon>
        <taxon>Arthropoda</taxon>
        <taxon>Hexapoda</taxon>
        <taxon>Insecta</taxon>
        <taxon>Pterygota</taxon>
        <taxon>Neoptera</taxon>
        <taxon>Paraneoptera</taxon>
        <taxon>Hemiptera</taxon>
        <taxon>Sternorrhyncha</taxon>
        <taxon>Psylloidea</taxon>
        <taxon>Psyllidae</taxon>
        <taxon>Psyllinae</taxon>
        <taxon>Cacopsylla</taxon>
    </lineage>
</organism>
<accession>A0A8D8TCW8</accession>
<proteinExistence type="predicted"/>
<protein>
    <submittedName>
        <fullName evidence="1">Uncharacterized protein</fullName>
    </submittedName>
</protein>
<name>A0A8D8TCW8_9HEMI</name>
<evidence type="ECO:0000313" key="1">
    <source>
        <dbReference type="EMBL" id="CAG6683865.1"/>
    </source>
</evidence>
<reference evidence="1" key="1">
    <citation type="submission" date="2021-05" db="EMBL/GenBank/DDBJ databases">
        <authorList>
            <person name="Alioto T."/>
            <person name="Alioto T."/>
            <person name="Gomez Garrido J."/>
        </authorList>
    </citation>
    <scope>NUCLEOTIDE SEQUENCE</scope>
</reference>
<dbReference type="EMBL" id="HBUF01264853">
    <property type="protein sequence ID" value="CAG6683865.1"/>
    <property type="molecule type" value="Transcribed_RNA"/>
</dbReference>